<dbReference type="EMBL" id="UINC01012607">
    <property type="protein sequence ID" value="SVA54964.1"/>
    <property type="molecule type" value="Genomic_DNA"/>
</dbReference>
<organism evidence="1">
    <name type="scientific">marine metagenome</name>
    <dbReference type="NCBI Taxonomy" id="408172"/>
    <lineage>
        <taxon>unclassified sequences</taxon>
        <taxon>metagenomes</taxon>
        <taxon>ecological metagenomes</taxon>
    </lineage>
</organism>
<proteinExistence type="predicted"/>
<name>A0A381WR39_9ZZZZ</name>
<sequence>MAPIIVIGSLGLAKMITRSVQKPYDKFRKELK</sequence>
<protein>
    <submittedName>
        <fullName evidence="1">Uncharacterized protein</fullName>
    </submittedName>
</protein>
<gene>
    <name evidence="1" type="ORF">METZ01_LOCUS107818</name>
</gene>
<accession>A0A381WR39</accession>
<reference evidence="1" key="1">
    <citation type="submission" date="2018-05" db="EMBL/GenBank/DDBJ databases">
        <authorList>
            <person name="Lanie J.A."/>
            <person name="Ng W.-L."/>
            <person name="Kazmierczak K.M."/>
            <person name="Andrzejewski T.M."/>
            <person name="Davidsen T.M."/>
            <person name="Wayne K.J."/>
            <person name="Tettelin H."/>
            <person name="Glass J.I."/>
            <person name="Rusch D."/>
            <person name="Podicherti R."/>
            <person name="Tsui H.-C.T."/>
            <person name="Winkler M.E."/>
        </authorList>
    </citation>
    <scope>NUCLEOTIDE SEQUENCE</scope>
</reference>
<evidence type="ECO:0000313" key="1">
    <source>
        <dbReference type="EMBL" id="SVA54964.1"/>
    </source>
</evidence>
<dbReference type="AlphaFoldDB" id="A0A381WR39"/>